<feature type="domain" description="TcaA protein NTF2-like" evidence="14">
    <location>
        <begin position="339"/>
        <end position="440"/>
    </location>
</feature>
<dbReference type="EMBL" id="PZHR01000002">
    <property type="protein sequence ID" value="PTK60845.1"/>
    <property type="molecule type" value="Genomic_DNA"/>
</dbReference>
<reference evidence="16" key="2">
    <citation type="submission" date="2018-03" db="EMBL/GenBank/DDBJ databases">
        <authorList>
            <person name="Keele B.F."/>
        </authorList>
    </citation>
    <scope>NUCLEOTIDE SEQUENCE</scope>
    <source>
        <strain evidence="16">SNUC 4337</strain>
    </source>
</reference>
<name>A0A2T4SEA8_9STAP</name>
<dbReference type="PANTHER" id="PTHR40038">
    <property type="entry name" value="MEMBRANE-ASSOCIATED PROTEIN TCAA"/>
    <property type="match status" value="1"/>
</dbReference>
<evidence type="ECO:0000313" key="18">
    <source>
        <dbReference type="Proteomes" id="UP000240400"/>
    </source>
</evidence>
<keyword evidence="3 11" id="KW-0812">Transmembrane</keyword>
<dbReference type="Pfam" id="PF22813">
    <property type="entry name" value="TcaA_2nd"/>
    <property type="match status" value="1"/>
</dbReference>
<feature type="domain" description="TcaA 4th" evidence="15">
    <location>
        <begin position="253"/>
        <end position="316"/>
    </location>
</feature>
<evidence type="ECO:0000256" key="7">
    <source>
        <dbReference type="ARBA" id="ARBA00022989"/>
    </source>
</evidence>
<evidence type="ECO:0000259" key="12">
    <source>
        <dbReference type="Pfam" id="PF13240"/>
    </source>
</evidence>
<gene>
    <name evidence="17" type="primary">tcaA_3</name>
    <name evidence="16" type="ORF">BUZ61_00730</name>
    <name evidence="17" type="ORF">NCTC13834_02761</name>
</gene>
<evidence type="ECO:0000256" key="5">
    <source>
        <dbReference type="ARBA" id="ARBA00022771"/>
    </source>
</evidence>
<evidence type="ECO:0000313" key="19">
    <source>
        <dbReference type="Proteomes" id="UP000254412"/>
    </source>
</evidence>
<dbReference type="PIRSF" id="PIRSF032522">
    <property type="entry name" value="TcaA"/>
    <property type="match status" value="1"/>
</dbReference>
<feature type="domain" description="TcaA second" evidence="13">
    <location>
        <begin position="65"/>
        <end position="164"/>
    </location>
</feature>
<evidence type="ECO:0000256" key="1">
    <source>
        <dbReference type="ARBA" id="ARBA00004162"/>
    </source>
</evidence>
<keyword evidence="6" id="KW-0862">Zinc</keyword>
<dbReference type="OrthoDB" id="1682769at2"/>
<keyword evidence="8 10" id="KW-0472">Membrane</keyword>
<keyword evidence="4" id="KW-0479">Metal-binding</keyword>
<keyword evidence="2 10" id="KW-1003">Cell membrane</keyword>
<dbReference type="GO" id="GO:0005886">
    <property type="term" value="C:plasma membrane"/>
    <property type="evidence" value="ECO:0007669"/>
    <property type="project" value="UniProtKB-SubCell"/>
</dbReference>
<evidence type="ECO:0000256" key="9">
    <source>
        <dbReference type="ARBA" id="ARBA00023251"/>
    </source>
</evidence>
<reference evidence="16 18" key="1">
    <citation type="journal article" date="2016" name="Front. Microbiol.">
        <title>Comprehensive Phylogenetic Analysis of Bovine Non-aureus Staphylococci Species Based on Whole-Genome Sequencing.</title>
        <authorList>
            <person name="Naushad S."/>
            <person name="Barkema H.W."/>
            <person name="Luby C."/>
            <person name="Condas L.A."/>
            <person name="Nobrega D.B."/>
            <person name="Carson D.A."/>
            <person name="De Buck J."/>
        </authorList>
    </citation>
    <scope>NUCLEOTIDE SEQUENCE [LARGE SCALE GENOMIC DNA]</scope>
    <source>
        <strain evidence="16 18">SNUC 4337</strain>
    </source>
</reference>
<evidence type="ECO:0000259" key="13">
    <source>
        <dbReference type="Pfam" id="PF22813"/>
    </source>
</evidence>
<feature type="transmembrane region" description="Helical" evidence="11">
    <location>
        <begin position="39"/>
        <end position="59"/>
    </location>
</feature>
<evidence type="ECO:0000256" key="11">
    <source>
        <dbReference type="SAM" id="Phobius"/>
    </source>
</evidence>
<dbReference type="InterPro" id="IPR054530">
    <property type="entry name" value="TcaA_4th"/>
</dbReference>
<dbReference type="RefSeq" id="WP_103373169.1">
    <property type="nucleotide sequence ID" value="NZ_BMCF01000003.1"/>
</dbReference>
<evidence type="ECO:0000256" key="4">
    <source>
        <dbReference type="ARBA" id="ARBA00022723"/>
    </source>
</evidence>
<evidence type="ECO:0000313" key="17">
    <source>
        <dbReference type="EMBL" id="SUM56352.1"/>
    </source>
</evidence>
<dbReference type="InterPro" id="IPR054528">
    <property type="entry name" value="TcaA_5th"/>
</dbReference>
<dbReference type="InterPro" id="IPR054529">
    <property type="entry name" value="TcaA_2nd"/>
</dbReference>
<keyword evidence="9" id="KW-0046">Antibiotic resistance</keyword>
<evidence type="ECO:0000256" key="10">
    <source>
        <dbReference type="PIRNR" id="PIRNR032522"/>
    </source>
</evidence>
<evidence type="ECO:0000259" key="14">
    <source>
        <dbReference type="Pfam" id="PF22819"/>
    </source>
</evidence>
<organism evidence="16 18">
    <name type="scientific">Staphylococcus nepalensis</name>
    <dbReference type="NCBI Taxonomy" id="214473"/>
    <lineage>
        <taxon>Bacteria</taxon>
        <taxon>Bacillati</taxon>
        <taxon>Bacillota</taxon>
        <taxon>Bacilli</taxon>
        <taxon>Bacillales</taxon>
        <taxon>Staphylococcaceae</taxon>
        <taxon>Staphylococcus</taxon>
    </lineage>
</organism>
<evidence type="ECO:0000256" key="6">
    <source>
        <dbReference type="ARBA" id="ARBA00022833"/>
    </source>
</evidence>
<sequence>MKYCKNCGAQVKDNHKICTQCGHPLQSQNVTPKHNKKKYLIIGIIVVIIVLLFILYKIMAATLSPENEAKTISEDIKKGDTKNLANHLVFNDRNLSKEEAKAFYKYIVDADNPDRIANDIESKTKHMKEDKVNATSIDVNDTEAINIHKNGKKYGMFNNYDFEVSKQKVSINPESDSKVTYKYNDKKRKIKLSEDDSKTFSTLPLGNYKLKAQKTVDDKKFDGYLAINMSDDNEVQEQFNEKYLDINIDDSELDSDTTVDLYINNKKMAAQDDFENDLYGPYQSDDKIEVYAQAHVDDKTFKSNVVKVPQSDESNDPVSVDLSFDNDKIKSHQENEDIKEDVQSFMEDYTEDLNEAYEEEDYSYISSYIKSGTDTADHMKQVVKSGNEADYSDPKVVKYSKKGDTITIELEKQDKDNHTIHSQYVLDYDDLLSDFKIKNYTDI</sequence>
<dbReference type="InterPro" id="IPR026870">
    <property type="entry name" value="Zinc_ribbon_dom"/>
</dbReference>
<dbReference type="EMBL" id="UHDS01000001">
    <property type="protein sequence ID" value="SUM56352.1"/>
    <property type="molecule type" value="Genomic_DNA"/>
</dbReference>
<dbReference type="GO" id="GO:0008270">
    <property type="term" value="F:zinc ion binding"/>
    <property type="evidence" value="ECO:0007669"/>
    <property type="project" value="UniProtKB-KW"/>
</dbReference>
<evidence type="ECO:0000313" key="16">
    <source>
        <dbReference type="EMBL" id="PTK60845.1"/>
    </source>
</evidence>
<dbReference type="Proteomes" id="UP000240400">
    <property type="component" value="Unassembled WGS sequence"/>
</dbReference>
<evidence type="ECO:0000256" key="8">
    <source>
        <dbReference type="ARBA" id="ARBA00023136"/>
    </source>
</evidence>
<comment type="subcellular location">
    <subcellularLocation>
        <location evidence="1 10">Cell membrane</location>
        <topology evidence="1 10">Single-pass membrane protein</topology>
    </subcellularLocation>
</comment>
<dbReference type="Proteomes" id="UP000254412">
    <property type="component" value="Unassembled WGS sequence"/>
</dbReference>
<dbReference type="InterPro" id="IPR023599">
    <property type="entry name" value="Mem_prot_TcaA"/>
</dbReference>
<evidence type="ECO:0000256" key="3">
    <source>
        <dbReference type="ARBA" id="ARBA00022692"/>
    </source>
</evidence>
<keyword evidence="5" id="KW-0863">Zinc-finger</keyword>
<dbReference type="AlphaFoldDB" id="A0A2T4SEA8"/>
<reference evidence="17 19" key="3">
    <citation type="submission" date="2018-06" db="EMBL/GenBank/DDBJ databases">
        <authorList>
            <consortium name="Pathogen Informatics"/>
            <person name="Doyle S."/>
        </authorList>
    </citation>
    <scope>NUCLEOTIDE SEQUENCE [LARGE SCALE GENOMIC DNA]</scope>
    <source>
        <strain evidence="17 19">NCTC13834</strain>
    </source>
</reference>
<keyword evidence="7 11" id="KW-1133">Transmembrane helix</keyword>
<dbReference type="Pfam" id="PF13240">
    <property type="entry name" value="Zn_Ribbon_1"/>
    <property type="match status" value="1"/>
</dbReference>
<dbReference type="PANTHER" id="PTHR40038:SF1">
    <property type="entry name" value="MEMBRANE-ASSOCIATED PROTEIN TCAA"/>
    <property type="match status" value="1"/>
</dbReference>
<evidence type="ECO:0000256" key="2">
    <source>
        <dbReference type="ARBA" id="ARBA00022475"/>
    </source>
</evidence>
<evidence type="ECO:0000259" key="15">
    <source>
        <dbReference type="Pfam" id="PF22820"/>
    </source>
</evidence>
<accession>A0A2T4SEA8</accession>
<dbReference type="Pfam" id="PF22820">
    <property type="entry name" value="TcaA_3rd_4th"/>
    <property type="match status" value="1"/>
</dbReference>
<proteinExistence type="inferred from homology"/>
<protein>
    <recommendedName>
        <fullName evidence="10">Membrane-associated protein</fullName>
    </recommendedName>
</protein>
<dbReference type="Pfam" id="PF22819">
    <property type="entry name" value="TcaA_5th"/>
    <property type="match status" value="1"/>
</dbReference>
<comment type="similarity">
    <text evidence="10">Belongs to the tcaA family.</text>
</comment>
<dbReference type="GO" id="GO:0046677">
    <property type="term" value="P:response to antibiotic"/>
    <property type="evidence" value="ECO:0007669"/>
    <property type="project" value="UniProtKB-KW"/>
</dbReference>
<feature type="domain" description="Zinc-ribbon" evidence="12">
    <location>
        <begin position="3"/>
        <end position="25"/>
    </location>
</feature>